<dbReference type="EMBL" id="CM043789">
    <property type="protein sequence ID" value="KAI4827574.1"/>
    <property type="molecule type" value="Genomic_DNA"/>
</dbReference>
<sequence length="101" mass="11732">MDLQHKLEVASKRLQPPPSHMSTQAPEDLPELPLKKSPGLLDFPTSCLVMSRKSQKQKLQEQISVSQLRRRDRSKEQEEKCTRCRDPREQGEPWRSPKGSR</sequence>
<accession>A0ACB9XKB1</accession>
<name>A0ACB9XKB1_CHAAC</name>
<gene>
    <name evidence="1" type="ORF">KUCAC02_030962</name>
</gene>
<organism evidence="1 2">
    <name type="scientific">Chaenocephalus aceratus</name>
    <name type="common">Blackfin icefish</name>
    <name type="synonym">Chaenichthys aceratus</name>
    <dbReference type="NCBI Taxonomy" id="36190"/>
    <lineage>
        <taxon>Eukaryota</taxon>
        <taxon>Metazoa</taxon>
        <taxon>Chordata</taxon>
        <taxon>Craniata</taxon>
        <taxon>Vertebrata</taxon>
        <taxon>Euteleostomi</taxon>
        <taxon>Actinopterygii</taxon>
        <taxon>Neopterygii</taxon>
        <taxon>Teleostei</taxon>
        <taxon>Neoteleostei</taxon>
        <taxon>Acanthomorphata</taxon>
        <taxon>Eupercaria</taxon>
        <taxon>Perciformes</taxon>
        <taxon>Notothenioidei</taxon>
        <taxon>Channichthyidae</taxon>
        <taxon>Chaenocephalus</taxon>
    </lineage>
</organism>
<proteinExistence type="predicted"/>
<dbReference type="Proteomes" id="UP001057452">
    <property type="component" value="Chromosome 5"/>
</dbReference>
<keyword evidence="2" id="KW-1185">Reference proteome</keyword>
<evidence type="ECO:0000313" key="1">
    <source>
        <dbReference type="EMBL" id="KAI4827574.1"/>
    </source>
</evidence>
<comment type="caution">
    <text evidence="1">The sequence shown here is derived from an EMBL/GenBank/DDBJ whole genome shotgun (WGS) entry which is preliminary data.</text>
</comment>
<protein>
    <submittedName>
        <fullName evidence="1">Uncharacterized protein</fullName>
    </submittedName>
</protein>
<evidence type="ECO:0000313" key="2">
    <source>
        <dbReference type="Proteomes" id="UP001057452"/>
    </source>
</evidence>
<reference evidence="1" key="1">
    <citation type="submission" date="2022-05" db="EMBL/GenBank/DDBJ databases">
        <title>Chromosome-level genome of Chaenocephalus aceratus.</title>
        <authorList>
            <person name="Park H."/>
        </authorList>
    </citation>
    <scope>NUCLEOTIDE SEQUENCE</scope>
    <source>
        <strain evidence="1">KU_202001</strain>
    </source>
</reference>